<feature type="domain" description="Transcription factor Iwr1" evidence="3">
    <location>
        <begin position="217"/>
        <end position="288"/>
    </location>
</feature>
<accession>A0A6G1H0B5</accession>
<keyword evidence="5" id="KW-1185">Reference proteome</keyword>
<dbReference type="OrthoDB" id="6255506at2759"/>
<proteinExistence type="inferred from homology"/>
<gene>
    <name evidence="4" type="ORF">K402DRAFT_85004</name>
</gene>
<feature type="compositionally biased region" description="Acidic residues" evidence="2">
    <location>
        <begin position="316"/>
        <end position="333"/>
    </location>
</feature>
<evidence type="ECO:0000313" key="5">
    <source>
        <dbReference type="Proteomes" id="UP000800041"/>
    </source>
</evidence>
<protein>
    <recommendedName>
        <fullName evidence="3">Transcription factor Iwr1 domain-containing protein</fullName>
    </recommendedName>
</protein>
<feature type="region of interest" description="Disordered" evidence="2">
    <location>
        <begin position="1"/>
        <end position="150"/>
    </location>
</feature>
<sequence>MASPLKISLKRRRSDEPVEYLRIDNAESHHDGPTSKRRDTKSVTQIWRRVTRDRLGATPQEATIPKVLTSQPGDEHKKLPNRSAPRALPSTQEQRAGATGPTTTKTALLPELALLQLTDGTNPPVSIGSFETPSNPPPTPTPTPTPTPRRFQLSEASLKSLKILSKRKRGDEKEIPVFVESDRPMKKTRSIAHGSRSSKTLVAQPADSAPPEEPTSDTIYDVFELLVNDADAGAIDIASEKVGILIISEEDKPAWEAYAEDESIYESESDSEDSNAEDFYANDYPEEEWGGEGESDGETPSDEDELVHGSNRWNEDSNDEGSPEISEDEEDYQETPASVMNLPYRPAAKSSKWDTDSAKLRKAMDTDS</sequence>
<feature type="compositionally biased region" description="Basic and acidic residues" evidence="2">
    <location>
        <begin position="351"/>
        <end position="368"/>
    </location>
</feature>
<dbReference type="InterPro" id="IPR013883">
    <property type="entry name" value="TF_Iwr1_dom"/>
</dbReference>
<dbReference type="GO" id="GO:0006606">
    <property type="term" value="P:protein import into nucleus"/>
    <property type="evidence" value="ECO:0007669"/>
    <property type="project" value="InterPro"/>
</dbReference>
<evidence type="ECO:0000259" key="3">
    <source>
        <dbReference type="Pfam" id="PF08574"/>
    </source>
</evidence>
<dbReference type="InterPro" id="IPR040150">
    <property type="entry name" value="Iwr1"/>
</dbReference>
<organism evidence="4 5">
    <name type="scientific">Aulographum hederae CBS 113979</name>
    <dbReference type="NCBI Taxonomy" id="1176131"/>
    <lineage>
        <taxon>Eukaryota</taxon>
        <taxon>Fungi</taxon>
        <taxon>Dikarya</taxon>
        <taxon>Ascomycota</taxon>
        <taxon>Pezizomycotina</taxon>
        <taxon>Dothideomycetes</taxon>
        <taxon>Pleosporomycetidae</taxon>
        <taxon>Aulographales</taxon>
        <taxon>Aulographaceae</taxon>
    </lineage>
</organism>
<feature type="compositionally biased region" description="Acidic residues" evidence="2">
    <location>
        <begin position="284"/>
        <end position="305"/>
    </location>
</feature>
<feature type="compositionally biased region" description="Acidic residues" evidence="2">
    <location>
        <begin position="258"/>
        <end position="276"/>
    </location>
</feature>
<feature type="compositionally biased region" description="Polar residues" evidence="2">
    <location>
        <begin position="119"/>
        <end position="133"/>
    </location>
</feature>
<dbReference type="Pfam" id="PF08574">
    <property type="entry name" value="Iwr1"/>
    <property type="match status" value="1"/>
</dbReference>
<name>A0A6G1H0B5_9PEZI</name>
<dbReference type="PANTHER" id="PTHR28063:SF1">
    <property type="entry name" value="RNA POLYMERASE II NUCLEAR LOCALIZATION PROTEIN IWR1"/>
    <property type="match status" value="1"/>
</dbReference>
<comment type="similarity">
    <text evidence="1">Belongs to the IWR1/SLC7A6OS family.</text>
</comment>
<dbReference type="AlphaFoldDB" id="A0A6G1H0B5"/>
<dbReference type="EMBL" id="ML977156">
    <property type="protein sequence ID" value="KAF1986663.1"/>
    <property type="molecule type" value="Genomic_DNA"/>
</dbReference>
<evidence type="ECO:0000313" key="4">
    <source>
        <dbReference type="EMBL" id="KAF1986663.1"/>
    </source>
</evidence>
<dbReference type="PANTHER" id="PTHR28063">
    <property type="entry name" value="RNA POLYMERASE II NUCLEAR LOCALIZATION PROTEIN IWR1"/>
    <property type="match status" value="1"/>
</dbReference>
<feature type="compositionally biased region" description="Low complexity" evidence="2">
    <location>
        <begin position="97"/>
        <end position="118"/>
    </location>
</feature>
<reference evidence="4" key="1">
    <citation type="journal article" date="2020" name="Stud. Mycol.">
        <title>101 Dothideomycetes genomes: a test case for predicting lifestyles and emergence of pathogens.</title>
        <authorList>
            <person name="Haridas S."/>
            <person name="Albert R."/>
            <person name="Binder M."/>
            <person name="Bloem J."/>
            <person name="Labutti K."/>
            <person name="Salamov A."/>
            <person name="Andreopoulos B."/>
            <person name="Baker S."/>
            <person name="Barry K."/>
            <person name="Bills G."/>
            <person name="Bluhm B."/>
            <person name="Cannon C."/>
            <person name="Castanera R."/>
            <person name="Culley D."/>
            <person name="Daum C."/>
            <person name="Ezra D."/>
            <person name="Gonzalez J."/>
            <person name="Henrissat B."/>
            <person name="Kuo A."/>
            <person name="Liang C."/>
            <person name="Lipzen A."/>
            <person name="Lutzoni F."/>
            <person name="Magnuson J."/>
            <person name="Mondo S."/>
            <person name="Nolan M."/>
            <person name="Ohm R."/>
            <person name="Pangilinan J."/>
            <person name="Park H.-J."/>
            <person name="Ramirez L."/>
            <person name="Alfaro M."/>
            <person name="Sun H."/>
            <person name="Tritt A."/>
            <person name="Yoshinaga Y."/>
            <person name="Zwiers L.-H."/>
            <person name="Turgeon B."/>
            <person name="Goodwin S."/>
            <person name="Spatafora J."/>
            <person name="Crous P."/>
            <person name="Grigoriev I."/>
        </authorList>
    </citation>
    <scope>NUCLEOTIDE SEQUENCE</scope>
    <source>
        <strain evidence="4">CBS 113979</strain>
    </source>
</reference>
<evidence type="ECO:0000256" key="2">
    <source>
        <dbReference type="SAM" id="MobiDB-lite"/>
    </source>
</evidence>
<feature type="region of interest" description="Disordered" evidence="2">
    <location>
        <begin position="250"/>
        <end position="368"/>
    </location>
</feature>
<feature type="compositionally biased region" description="Pro residues" evidence="2">
    <location>
        <begin position="134"/>
        <end position="147"/>
    </location>
</feature>
<feature type="compositionally biased region" description="Basic and acidic residues" evidence="2">
    <location>
        <begin position="13"/>
        <end position="41"/>
    </location>
</feature>
<feature type="region of interest" description="Disordered" evidence="2">
    <location>
        <begin position="181"/>
        <end position="216"/>
    </location>
</feature>
<evidence type="ECO:0000256" key="1">
    <source>
        <dbReference type="ARBA" id="ARBA00010218"/>
    </source>
</evidence>
<dbReference type="GO" id="GO:0005737">
    <property type="term" value="C:cytoplasm"/>
    <property type="evidence" value="ECO:0007669"/>
    <property type="project" value="TreeGrafter"/>
</dbReference>
<dbReference type="Proteomes" id="UP000800041">
    <property type="component" value="Unassembled WGS sequence"/>
</dbReference>